<evidence type="ECO:0000313" key="2">
    <source>
        <dbReference type="Proteomes" id="UP000798951"/>
    </source>
</evidence>
<dbReference type="NCBIfam" id="TIGR03882">
    <property type="entry name" value="cyclo_dehyd_2"/>
    <property type="match status" value="1"/>
</dbReference>
<dbReference type="Proteomes" id="UP000798951">
    <property type="component" value="Unassembled WGS sequence"/>
</dbReference>
<reference evidence="1 2" key="1">
    <citation type="submission" date="2019-07" db="EMBL/GenBank/DDBJ databases">
        <title>Genomic Encyclopedia of Type Strains, Phase IV (KMG-IV): sequencing the most valuable type-strain genomes for metagenomic binning, comparative biology and taxonomic classification.</title>
        <authorList>
            <person name="Goeker M."/>
        </authorList>
    </citation>
    <scope>NUCLEOTIDE SEQUENCE [LARGE SCALE GENOMIC DNA]</scope>
    <source>
        <strain evidence="1 2">DSM 44831</strain>
    </source>
</reference>
<name>A0ABQ6YKT2_9NOCA</name>
<protein>
    <submittedName>
        <fullName evidence="1">Bacteriocin biosynthesis cyclodehydratase domain-containing protein</fullName>
    </submittedName>
</protein>
<organism evidence="1 2">
    <name type="scientific">Nocardia caishijiensis</name>
    <dbReference type="NCBI Taxonomy" id="184756"/>
    <lineage>
        <taxon>Bacteria</taxon>
        <taxon>Bacillati</taxon>
        <taxon>Actinomycetota</taxon>
        <taxon>Actinomycetes</taxon>
        <taxon>Mycobacteriales</taxon>
        <taxon>Nocardiaceae</taxon>
        <taxon>Nocardia</taxon>
    </lineage>
</organism>
<dbReference type="Gene3D" id="3.40.50.720">
    <property type="entry name" value="NAD(P)-binding Rossmann-like Domain"/>
    <property type="match status" value="1"/>
</dbReference>
<gene>
    <name evidence="1" type="ORF">FNL39_105315</name>
</gene>
<evidence type="ECO:0000313" key="1">
    <source>
        <dbReference type="EMBL" id="KAF0846404.1"/>
    </source>
</evidence>
<dbReference type="InterPro" id="IPR022291">
    <property type="entry name" value="Bacteriocin_synth_cyclodeHase"/>
</dbReference>
<dbReference type="EMBL" id="VMSD01000005">
    <property type="protein sequence ID" value="KAF0846404.1"/>
    <property type="molecule type" value="Genomic_DNA"/>
</dbReference>
<accession>A0ABQ6YKT2</accession>
<sequence length="317" mass="34544">MRHAQNLWITRLSGAGWAHPVADTSDMTTTTPLRGPMLHPRVTTLVRPSGTVQLGWDPERALVLETTELDTATVLAFLRLLDGLQSRPQIIWRAGEFGISPDRTDALLAAIDRAGLLLQPERKQAKIRSITVHGLGPLSDAVTIGLRRMGFRPTRSRVFRPEVVVGAPGCDLVVLTDALMIDPRLSVDLVLRRMPHLQVRVRDGIGVVGPLVLPGQTSCLRCADLTRAGLDQDWPHLAAQLLGRTGHASPAGVAATTALTLGELEAIVACSPRRRPATLDATLELDLDSHELRRRPWRPHPECGCRTLAGHHAEVAR</sequence>
<keyword evidence="2" id="KW-1185">Reference proteome</keyword>
<comment type="caution">
    <text evidence="1">The sequence shown here is derived from an EMBL/GenBank/DDBJ whole genome shotgun (WGS) entry which is preliminary data.</text>
</comment>
<proteinExistence type="predicted"/>